<keyword evidence="1" id="KW-0472">Membrane</keyword>
<dbReference type="AlphaFoldDB" id="A0A5B7DEM4"/>
<feature type="transmembrane region" description="Helical" evidence="1">
    <location>
        <begin position="12"/>
        <end position="33"/>
    </location>
</feature>
<proteinExistence type="predicted"/>
<reference evidence="2 3" key="1">
    <citation type="submission" date="2019-05" db="EMBL/GenBank/DDBJ databases">
        <title>Another draft genome of Portunus trituberculatus and its Hox gene families provides insights of decapod evolution.</title>
        <authorList>
            <person name="Jeong J.-H."/>
            <person name="Song I."/>
            <person name="Kim S."/>
            <person name="Choi T."/>
            <person name="Kim D."/>
            <person name="Ryu S."/>
            <person name="Kim W."/>
        </authorList>
    </citation>
    <scope>NUCLEOTIDE SEQUENCE [LARGE SCALE GENOMIC DNA]</scope>
    <source>
        <tissue evidence="2">Muscle</tissue>
    </source>
</reference>
<evidence type="ECO:0000313" key="3">
    <source>
        <dbReference type="Proteomes" id="UP000324222"/>
    </source>
</evidence>
<comment type="caution">
    <text evidence="2">The sequence shown here is derived from an EMBL/GenBank/DDBJ whole genome shotgun (WGS) entry which is preliminary data.</text>
</comment>
<keyword evidence="3" id="KW-1185">Reference proteome</keyword>
<dbReference type="EMBL" id="VSRR010000791">
    <property type="protein sequence ID" value="MPC19669.1"/>
    <property type="molecule type" value="Genomic_DNA"/>
</dbReference>
<evidence type="ECO:0000256" key="1">
    <source>
        <dbReference type="SAM" id="Phobius"/>
    </source>
</evidence>
<keyword evidence="1" id="KW-0812">Transmembrane</keyword>
<accession>A0A5B7DEM4</accession>
<organism evidence="2 3">
    <name type="scientific">Portunus trituberculatus</name>
    <name type="common">Swimming crab</name>
    <name type="synonym">Neptunus trituberculatus</name>
    <dbReference type="NCBI Taxonomy" id="210409"/>
    <lineage>
        <taxon>Eukaryota</taxon>
        <taxon>Metazoa</taxon>
        <taxon>Ecdysozoa</taxon>
        <taxon>Arthropoda</taxon>
        <taxon>Crustacea</taxon>
        <taxon>Multicrustacea</taxon>
        <taxon>Malacostraca</taxon>
        <taxon>Eumalacostraca</taxon>
        <taxon>Eucarida</taxon>
        <taxon>Decapoda</taxon>
        <taxon>Pleocyemata</taxon>
        <taxon>Brachyura</taxon>
        <taxon>Eubrachyura</taxon>
        <taxon>Portunoidea</taxon>
        <taxon>Portunidae</taxon>
        <taxon>Portuninae</taxon>
        <taxon>Portunus</taxon>
    </lineage>
</organism>
<keyword evidence="1" id="KW-1133">Transmembrane helix</keyword>
<dbReference type="Proteomes" id="UP000324222">
    <property type="component" value="Unassembled WGS sequence"/>
</dbReference>
<gene>
    <name evidence="2" type="ORF">E2C01_012595</name>
</gene>
<name>A0A5B7DEM4_PORTR</name>
<protein>
    <submittedName>
        <fullName evidence="2">Uncharacterized protein</fullName>
    </submittedName>
</protein>
<sequence>MHSTFPPLCGKLYFPISFTHYLILIFFSCPLVLPSFCQQHQVFFVYLFNAINYLVHY</sequence>
<evidence type="ECO:0000313" key="2">
    <source>
        <dbReference type="EMBL" id="MPC19669.1"/>
    </source>
</evidence>